<dbReference type="EMBL" id="JXTB01000916">
    <property type="protein sequence ID" value="PON31841.1"/>
    <property type="molecule type" value="Genomic_DNA"/>
</dbReference>
<dbReference type="AlphaFoldDB" id="A0A2P5A5L7"/>
<protein>
    <submittedName>
        <fullName evidence="1">Uncharacterized protein</fullName>
    </submittedName>
</protein>
<name>A0A2P5A5L7_PARAD</name>
<dbReference type="Proteomes" id="UP000237105">
    <property type="component" value="Unassembled WGS sequence"/>
</dbReference>
<sequence length="71" mass="8197">MIFHRHHLREGLKNEYFTTLIEAYGIAQKIEATLIYDRGTTSGYKGKDTDRKMEKVDGKDRVHRAVDAMAV</sequence>
<keyword evidence="2" id="KW-1185">Reference proteome</keyword>
<accession>A0A2P5A5L7</accession>
<reference evidence="2" key="1">
    <citation type="submission" date="2016-06" db="EMBL/GenBank/DDBJ databases">
        <title>Parallel loss of symbiosis genes in relatives of nitrogen-fixing non-legume Parasponia.</title>
        <authorList>
            <person name="Van Velzen R."/>
            <person name="Holmer R."/>
            <person name="Bu F."/>
            <person name="Rutten L."/>
            <person name="Van Zeijl A."/>
            <person name="Liu W."/>
            <person name="Santuari L."/>
            <person name="Cao Q."/>
            <person name="Sharma T."/>
            <person name="Shen D."/>
            <person name="Roswanjaya Y."/>
            <person name="Wardhani T."/>
            <person name="Kalhor M.S."/>
            <person name="Jansen J."/>
            <person name="Van den Hoogen J."/>
            <person name="Gungor B."/>
            <person name="Hartog M."/>
            <person name="Hontelez J."/>
            <person name="Verver J."/>
            <person name="Yang W.-C."/>
            <person name="Schijlen E."/>
            <person name="Repin R."/>
            <person name="Schilthuizen M."/>
            <person name="Schranz E."/>
            <person name="Heidstra R."/>
            <person name="Miyata K."/>
            <person name="Fedorova E."/>
            <person name="Kohlen W."/>
            <person name="Bisseling T."/>
            <person name="Smit S."/>
            <person name="Geurts R."/>
        </authorList>
    </citation>
    <scope>NUCLEOTIDE SEQUENCE [LARGE SCALE GENOMIC DNA]</scope>
    <source>
        <strain evidence="2">cv. WU1-14</strain>
    </source>
</reference>
<evidence type="ECO:0000313" key="1">
    <source>
        <dbReference type="EMBL" id="PON31841.1"/>
    </source>
</evidence>
<comment type="caution">
    <text evidence="1">The sequence shown here is derived from an EMBL/GenBank/DDBJ whole genome shotgun (WGS) entry which is preliminary data.</text>
</comment>
<gene>
    <name evidence="1" type="ORF">PanWU01x14_366430</name>
</gene>
<organism evidence="1 2">
    <name type="scientific">Parasponia andersonii</name>
    <name type="common">Sponia andersonii</name>
    <dbReference type="NCBI Taxonomy" id="3476"/>
    <lineage>
        <taxon>Eukaryota</taxon>
        <taxon>Viridiplantae</taxon>
        <taxon>Streptophyta</taxon>
        <taxon>Embryophyta</taxon>
        <taxon>Tracheophyta</taxon>
        <taxon>Spermatophyta</taxon>
        <taxon>Magnoliopsida</taxon>
        <taxon>eudicotyledons</taxon>
        <taxon>Gunneridae</taxon>
        <taxon>Pentapetalae</taxon>
        <taxon>rosids</taxon>
        <taxon>fabids</taxon>
        <taxon>Rosales</taxon>
        <taxon>Cannabaceae</taxon>
        <taxon>Parasponia</taxon>
    </lineage>
</organism>
<feature type="non-terminal residue" evidence="1">
    <location>
        <position position="71"/>
    </location>
</feature>
<proteinExistence type="predicted"/>
<evidence type="ECO:0000313" key="2">
    <source>
        <dbReference type="Proteomes" id="UP000237105"/>
    </source>
</evidence>